<evidence type="ECO:0000256" key="3">
    <source>
        <dbReference type="ARBA" id="ARBA00022741"/>
    </source>
</evidence>
<accession>A0ABS8FTJ0</accession>
<dbReference type="PANTHER" id="PTHR42711">
    <property type="entry name" value="ABC TRANSPORTER ATP-BINDING PROTEIN"/>
    <property type="match status" value="1"/>
</dbReference>
<dbReference type="InterPro" id="IPR025302">
    <property type="entry name" value="DrrA1/2-like_C"/>
</dbReference>
<dbReference type="InterPro" id="IPR050763">
    <property type="entry name" value="ABC_transporter_ATP-binding"/>
</dbReference>
<proteinExistence type="inferred from homology"/>
<dbReference type="EMBL" id="JAJEQX010000003">
    <property type="protein sequence ID" value="MCC2253370.1"/>
    <property type="molecule type" value="Genomic_DNA"/>
</dbReference>
<dbReference type="Pfam" id="PF00005">
    <property type="entry name" value="ABC_tran"/>
    <property type="match status" value="1"/>
</dbReference>
<dbReference type="PANTHER" id="PTHR42711:SF5">
    <property type="entry name" value="ABC TRANSPORTER ATP-BINDING PROTEIN NATA"/>
    <property type="match status" value="1"/>
</dbReference>
<dbReference type="InterPro" id="IPR027417">
    <property type="entry name" value="P-loop_NTPase"/>
</dbReference>
<dbReference type="Proteomes" id="UP001198151">
    <property type="component" value="Unassembled WGS sequence"/>
</dbReference>
<keyword evidence="3" id="KW-0547">Nucleotide-binding</keyword>
<evidence type="ECO:0000256" key="1">
    <source>
        <dbReference type="ARBA" id="ARBA00005417"/>
    </source>
</evidence>
<dbReference type="PROSITE" id="PS50893">
    <property type="entry name" value="ABC_TRANSPORTER_2"/>
    <property type="match status" value="1"/>
</dbReference>
<evidence type="ECO:0000259" key="5">
    <source>
        <dbReference type="PROSITE" id="PS50893"/>
    </source>
</evidence>
<feature type="domain" description="ABC transporter" evidence="5">
    <location>
        <begin position="4"/>
        <end position="236"/>
    </location>
</feature>
<comment type="caution">
    <text evidence="6">The sequence shown here is derived from an EMBL/GenBank/DDBJ whole genome shotgun (WGS) entry which is preliminary data.</text>
</comment>
<sequence length="316" mass="34797">MNAVTITHLSKTYPNGTAALQDITLALRPGEVCGFLGPNGAGKTTTVKLLNGILTPSGGSLSVLGMDPAREPEKIHARCGVVTEHAQMYDNLTGKENLLFYASVFGISPSEAADRADALLWELDLLNAQDKKLSSYSTGMRQRLSLARALIHRPDVLFLDEPTSGLDPESARNVNLMIRRLAEESGVTVFLCTHQLRYAQEICSRYCLIEKGMLLADGTLKELRSRILPDTVLRIRAGHMPVIAGQYDPGQHSRENIFQEISPGHYETHIRSEEEIPAIVRQIAEKGGLIYSVENIQPSLEDIYFALTDIQKEASL</sequence>
<name>A0ABS8FTJ0_9FIRM</name>
<evidence type="ECO:0000256" key="2">
    <source>
        <dbReference type="ARBA" id="ARBA00022448"/>
    </source>
</evidence>
<protein>
    <submittedName>
        <fullName evidence="6">ABC transporter ATP-binding protein</fullName>
    </submittedName>
</protein>
<keyword evidence="4 6" id="KW-0067">ATP-binding</keyword>
<dbReference type="GO" id="GO:0005524">
    <property type="term" value="F:ATP binding"/>
    <property type="evidence" value="ECO:0007669"/>
    <property type="project" value="UniProtKB-KW"/>
</dbReference>
<organism evidence="6 7">
    <name type="scientific">Ruminococcus turbiniformis</name>
    <dbReference type="NCBI Taxonomy" id="2881258"/>
    <lineage>
        <taxon>Bacteria</taxon>
        <taxon>Bacillati</taxon>
        <taxon>Bacillota</taxon>
        <taxon>Clostridia</taxon>
        <taxon>Eubacteriales</taxon>
        <taxon>Oscillospiraceae</taxon>
        <taxon>Ruminococcus</taxon>
    </lineage>
</organism>
<keyword evidence="2" id="KW-0813">Transport</keyword>
<evidence type="ECO:0000256" key="4">
    <source>
        <dbReference type="ARBA" id="ARBA00022840"/>
    </source>
</evidence>
<evidence type="ECO:0000313" key="6">
    <source>
        <dbReference type="EMBL" id="MCC2253370.1"/>
    </source>
</evidence>
<dbReference type="InterPro" id="IPR003593">
    <property type="entry name" value="AAA+_ATPase"/>
</dbReference>
<dbReference type="Pfam" id="PF13732">
    <property type="entry name" value="DrrA1-3_C"/>
    <property type="match status" value="1"/>
</dbReference>
<dbReference type="RefSeq" id="WP_227706520.1">
    <property type="nucleotide sequence ID" value="NZ_JAJEQX010000003.1"/>
</dbReference>
<gene>
    <name evidence="6" type="ORF">LKD70_02755</name>
</gene>
<evidence type="ECO:0000313" key="7">
    <source>
        <dbReference type="Proteomes" id="UP001198151"/>
    </source>
</evidence>
<comment type="similarity">
    <text evidence="1">Belongs to the ABC transporter superfamily.</text>
</comment>
<dbReference type="SMART" id="SM00382">
    <property type="entry name" value="AAA"/>
    <property type="match status" value="1"/>
</dbReference>
<dbReference type="SUPFAM" id="SSF52540">
    <property type="entry name" value="P-loop containing nucleoside triphosphate hydrolases"/>
    <property type="match status" value="1"/>
</dbReference>
<dbReference type="Gene3D" id="3.40.50.300">
    <property type="entry name" value="P-loop containing nucleotide triphosphate hydrolases"/>
    <property type="match status" value="1"/>
</dbReference>
<dbReference type="InterPro" id="IPR003439">
    <property type="entry name" value="ABC_transporter-like_ATP-bd"/>
</dbReference>
<reference evidence="6 7" key="1">
    <citation type="submission" date="2021-10" db="EMBL/GenBank/DDBJ databases">
        <title>Anaerobic single-cell dispensing facilitates the cultivation of human gut bacteria.</title>
        <authorList>
            <person name="Afrizal A."/>
        </authorList>
    </citation>
    <scope>NUCLEOTIDE SEQUENCE [LARGE SCALE GENOMIC DNA]</scope>
    <source>
        <strain evidence="6 7">CLA-AA-H200</strain>
    </source>
</reference>
<keyword evidence="7" id="KW-1185">Reference proteome</keyword>